<dbReference type="AlphaFoldDB" id="A0A3N2RTK1"/>
<keyword evidence="1" id="KW-1133">Transmembrane helix</keyword>
<dbReference type="EMBL" id="RHFN01000028">
    <property type="protein sequence ID" value="ROU10777.1"/>
    <property type="molecule type" value="Genomic_DNA"/>
</dbReference>
<keyword evidence="1" id="KW-0472">Membrane</keyword>
<gene>
    <name evidence="2" type="ORF">EB837_20515</name>
</gene>
<name>A0A3N2RTK1_9ENTR</name>
<reference evidence="2 3" key="1">
    <citation type="submission" date="2018-10" db="EMBL/GenBank/DDBJ databases">
        <title>Horizontal transference of carbapenem resistance between Klebsiella pneumoniae and Kluyvera ascorbata during abdominal infection: a case report.</title>
        <authorList>
            <person name="Raro O.H.F."/>
            <person name="Lima-Morales D."/>
            <person name="Barth A.L."/>
            <person name="Paim T.G.S."/>
            <person name="Mott M.P."/>
            <person name="Riche C.V.W."/>
            <person name="Teixeira U.F."/>
            <person name="Waechter F."/>
            <person name="Dias C.A.G."/>
        </authorList>
    </citation>
    <scope>NUCLEOTIDE SEQUENCE [LARGE SCALE GENOMIC DNA]</scope>
    <source>
        <strain evidence="2 3">OT2</strain>
    </source>
</reference>
<evidence type="ECO:0000313" key="3">
    <source>
        <dbReference type="Proteomes" id="UP000268051"/>
    </source>
</evidence>
<evidence type="ECO:0000313" key="2">
    <source>
        <dbReference type="EMBL" id="ROU10777.1"/>
    </source>
</evidence>
<keyword evidence="1" id="KW-0812">Transmembrane</keyword>
<comment type="caution">
    <text evidence="2">The sequence shown here is derived from an EMBL/GenBank/DDBJ whole genome shotgun (WGS) entry which is preliminary data.</text>
</comment>
<proteinExistence type="predicted"/>
<organism evidence="2 3">
    <name type="scientific">Kluyvera ascorbata</name>
    <dbReference type="NCBI Taxonomy" id="51288"/>
    <lineage>
        <taxon>Bacteria</taxon>
        <taxon>Pseudomonadati</taxon>
        <taxon>Pseudomonadota</taxon>
        <taxon>Gammaproteobacteria</taxon>
        <taxon>Enterobacterales</taxon>
        <taxon>Enterobacteriaceae</taxon>
        <taxon>Kluyvera</taxon>
    </lineage>
</organism>
<evidence type="ECO:0000256" key="1">
    <source>
        <dbReference type="SAM" id="Phobius"/>
    </source>
</evidence>
<protein>
    <submittedName>
        <fullName evidence="2">Uncharacterized protein</fullName>
    </submittedName>
</protein>
<dbReference type="Proteomes" id="UP000268051">
    <property type="component" value="Unassembled WGS sequence"/>
</dbReference>
<sequence>MSMRRKGVQIEQTYNSYDHHCHCSFLLALGDSRAPLEWIFRVINWICNHKLGVLLAMVLAMELLLFVMSGKWWPW</sequence>
<feature type="transmembrane region" description="Helical" evidence="1">
    <location>
        <begin position="51"/>
        <end position="73"/>
    </location>
</feature>
<accession>A0A3N2RTK1</accession>